<evidence type="ECO:0000313" key="8">
    <source>
        <dbReference type="EMBL" id="AVO44324.1"/>
    </source>
</evidence>
<dbReference type="InterPro" id="IPR002180">
    <property type="entry name" value="LS/RS"/>
</dbReference>
<feature type="binding site" evidence="7">
    <location>
        <begin position="90"/>
        <end position="91"/>
    </location>
    <ligand>
        <name>(2S)-2-hydroxy-3-oxobutyl phosphate</name>
        <dbReference type="ChEBI" id="CHEBI:58830"/>
    </ligand>
</feature>
<evidence type="ECO:0000256" key="2">
    <source>
        <dbReference type="ARBA" id="ARBA00007424"/>
    </source>
</evidence>
<protein>
    <recommendedName>
        <fullName evidence="3 7">6,7-dimethyl-8-ribityllumazine synthase</fullName>
        <shortName evidence="7">DMRL synthase</shortName>
        <shortName evidence="7">LS</shortName>
        <shortName evidence="7">Lumazine synthase</shortName>
        <ecNumber evidence="3 7">2.5.1.78</ecNumber>
    </recommendedName>
</protein>
<evidence type="ECO:0000256" key="7">
    <source>
        <dbReference type="HAMAP-Rule" id="MF_00178"/>
    </source>
</evidence>
<dbReference type="GO" id="GO:0009231">
    <property type="term" value="P:riboflavin biosynthetic process"/>
    <property type="evidence" value="ECO:0007669"/>
    <property type="project" value="UniProtKB-UniRule"/>
</dbReference>
<comment type="catalytic activity">
    <reaction evidence="6 7">
        <text>(2S)-2-hydroxy-3-oxobutyl phosphate + 5-amino-6-(D-ribitylamino)uracil = 6,7-dimethyl-8-(1-D-ribityl)lumazine + phosphate + 2 H2O + H(+)</text>
        <dbReference type="Rhea" id="RHEA:26152"/>
        <dbReference type="ChEBI" id="CHEBI:15377"/>
        <dbReference type="ChEBI" id="CHEBI:15378"/>
        <dbReference type="ChEBI" id="CHEBI:15934"/>
        <dbReference type="ChEBI" id="CHEBI:43474"/>
        <dbReference type="ChEBI" id="CHEBI:58201"/>
        <dbReference type="ChEBI" id="CHEBI:58830"/>
        <dbReference type="EC" id="2.5.1.78"/>
    </reaction>
</comment>
<dbReference type="CDD" id="cd09209">
    <property type="entry name" value="Lumazine_synthase-I"/>
    <property type="match status" value="1"/>
</dbReference>
<evidence type="ECO:0000256" key="4">
    <source>
        <dbReference type="ARBA" id="ARBA00022619"/>
    </source>
</evidence>
<feature type="binding site" evidence="7">
    <location>
        <position position="118"/>
    </location>
    <ligand>
        <name>5-amino-6-(D-ribitylamino)uracil</name>
        <dbReference type="ChEBI" id="CHEBI:15934"/>
    </ligand>
</feature>
<dbReference type="GO" id="GO:0009349">
    <property type="term" value="C:riboflavin synthase complex"/>
    <property type="evidence" value="ECO:0007669"/>
    <property type="project" value="UniProtKB-UniRule"/>
</dbReference>
<gene>
    <name evidence="7" type="primary">ribH</name>
    <name evidence="8" type="ORF">C6569_04165</name>
</gene>
<feature type="binding site" evidence="7">
    <location>
        <begin position="85"/>
        <end position="87"/>
    </location>
    <ligand>
        <name>5-amino-6-(D-ribitylamino)uracil</name>
        <dbReference type="ChEBI" id="CHEBI:15934"/>
    </ligand>
</feature>
<comment type="function">
    <text evidence="7">Catalyzes the formation of 6,7-dimethyl-8-ribityllumazine by condensation of 5-amino-6-(D-ribitylamino)uracil with 3,4-dihydroxy-2-butanone 4-phosphate. This is the penultimate step in the biosynthesis of riboflavin.</text>
</comment>
<dbReference type="GO" id="GO:0005829">
    <property type="term" value="C:cytosol"/>
    <property type="evidence" value="ECO:0007669"/>
    <property type="project" value="TreeGrafter"/>
</dbReference>
<dbReference type="PANTHER" id="PTHR21058:SF0">
    <property type="entry name" value="6,7-DIMETHYL-8-RIBITYLLUMAZINE SYNTHASE"/>
    <property type="match status" value="1"/>
</dbReference>
<feature type="binding site" evidence="7">
    <location>
        <position position="25"/>
    </location>
    <ligand>
        <name>5-amino-6-(D-ribitylamino)uracil</name>
        <dbReference type="ChEBI" id="CHEBI:15934"/>
    </ligand>
</feature>
<dbReference type="SUPFAM" id="SSF52121">
    <property type="entry name" value="Lumazine synthase"/>
    <property type="match status" value="1"/>
</dbReference>
<dbReference type="InterPro" id="IPR034964">
    <property type="entry name" value="LS"/>
</dbReference>
<comment type="similarity">
    <text evidence="2 7">Belongs to the DMRL synthase family.</text>
</comment>
<evidence type="ECO:0000256" key="6">
    <source>
        <dbReference type="ARBA" id="ARBA00048785"/>
    </source>
</evidence>
<evidence type="ECO:0000256" key="5">
    <source>
        <dbReference type="ARBA" id="ARBA00022679"/>
    </source>
</evidence>
<dbReference type="GO" id="GO:0000906">
    <property type="term" value="F:6,7-dimethyl-8-ribityllumazine synthase activity"/>
    <property type="evidence" value="ECO:0007669"/>
    <property type="project" value="UniProtKB-UniRule"/>
</dbReference>
<organism evidence="8 9">
    <name type="scientific">Phreatobacter cathodiphilus</name>
    <dbReference type="NCBI Taxonomy" id="1868589"/>
    <lineage>
        <taxon>Bacteria</taxon>
        <taxon>Pseudomonadati</taxon>
        <taxon>Pseudomonadota</taxon>
        <taxon>Alphaproteobacteria</taxon>
        <taxon>Hyphomicrobiales</taxon>
        <taxon>Phreatobacteraceae</taxon>
        <taxon>Phreatobacter</taxon>
    </lineage>
</organism>
<dbReference type="OrthoDB" id="9809709at2"/>
<dbReference type="HAMAP" id="MF_00178">
    <property type="entry name" value="Lumazine_synth"/>
    <property type="match status" value="1"/>
</dbReference>
<feature type="binding site" evidence="7">
    <location>
        <begin position="56"/>
        <end position="58"/>
    </location>
    <ligand>
        <name>5-amino-6-(D-ribitylamino)uracil</name>
        <dbReference type="ChEBI" id="CHEBI:15934"/>
    </ligand>
</feature>
<evidence type="ECO:0000313" key="9">
    <source>
        <dbReference type="Proteomes" id="UP000237889"/>
    </source>
</evidence>
<accession>A0A2S0N840</accession>
<dbReference type="EC" id="2.5.1.78" evidence="3 7"/>
<feature type="active site" description="Proton donor" evidence="7">
    <location>
        <position position="93"/>
    </location>
</feature>
<dbReference type="InterPro" id="IPR036467">
    <property type="entry name" value="LS/RS_sf"/>
</dbReference>
<dbReference type="Pfam" id="PF00885">
    <property type="entry name" value="DMRL_synthase"/>
    <property type="match status" value="1"/>
</dbReference>
<reference evidence="8 9" key="1">
    <citation type="submission" date="2018-03" db="EMBL/GenBank/DDBJ databases">
        <title>Genome sequencing of Phreatobacter sp.</title>
        <authorList>
            <person name="Kim S.-J."/>
            <person name="Heo J."/>
            <person name="Kwon S.-W."/>
        </authorList>
    </citation>
    <scope>NUCLEOTIDE SEQUENCE [LARGE SCALE GENOMIC DNA]</scope>
    <source>
        <strain evidence="8 9">S-12</strain>
    </source>
</reference>
<evidence type="ECO:0000256" key="1">
    <source>
        <dbReference type="ARBA" id="ARBA00004917"/>
    </source>
</evidence>
<dbReference type="KEGG" id="phr:C6569_04165"/>
<dbReference type="Proteomes" id="UP000237889">
    <property type="component" value="Chromosome"/>
</dbReference>
<dbReference type="RefSeq" id="WP_106747654.1">
    <property type="nucleotide sequence ID" value="NZ_CP027668.1"/>
</dbReference>
<keyword evidence="9" id="KW-1185">Reference proteome</keyword>
<dbReference type="EMBL" id="CP027668">
    <property type="protein sequence ID" value="AVO44324.1"/>
    <property type="molecule type" value="Genomic_DNA"/>
</dbReference>
<comment type="pathway">
    <text evidence="1 7">Cofactor biosynthesis; riboflavin biosynthesis; riboflavin from 2-hydroxy-3-oxobutyl phosphate and 5-amino-6-(D-ribitylamino)uracil: step 1/2.</text>
</comment>
<evidence type="ECO:0000256" key="3">
    <source>
        <dbReference type="ARBA" id="ARBA00012664"/>
    </source>
</evidence>
<name>A0A2S0N840_9HYPH</name>
<dbReference type="NCBIfam" id="TIGR00114">
    <property type="entry name" value="lumazine-synth"/>
    <property type="match status" value="1"/>
</dbReference>
<dbReference type="PANTHER" id="PTHR21058">
    <property type="entry name" value="6,7-DIMETHYL-8-RIBITYLLUMAZINE SYNTHASE DMRL SYNTHASE LUMAZINE SYNTHASE"/>
    <property type="match status" value="1"/>
</dbReference>
<dbReference type="Gene3D" id="3.40.50.960">
    <property type="entry name" value="Lumazine/riboflavin synthase"/>
    <property type="match status" value="1"/>
</dbReference>
<keyword evidence="5 7" id="KW-0808">Transferase</keyword>
<proteinExistence type="inferred from homology"/>
<sequence length="161" mass="16869">MAAPRSAPEHVIPTHARVLIVEARFYDDLADSLLEGAKAAIAEVGATCEVHTVPGALEIPAAIAILMDAAAARGQPFDGAVALGTVIRGETTHYEIVSEESSRALMDLSVSRKMPLGNGILTVENDAQAWARARRSDLDKGGGAAKACLAMIRLKRAAEQA</sequence>
<keyword evidence="4 7" id="KW-0686">Riboflavin biosynthesis</keyword>
<feature type="binding site" evidence="7">
    <location>
        <position position="132"/>
    </location>
    <ligand>
        <name>(2S)-2-hydroxy-3-oxobutyl phosphate</name>
        <dbReference type="ChEBI" id="CHEBI:58830"/>
    </ligand>
</feature>
<dbReference type="AlphaFoldDB" id="A0A2S0N840"/>
<dbReference type="UniPathway" id="UPA00275">
    <property type="reaction ID" value="UER00404"/>
</dbReference>